<protein>
    <submittedName>
        <fullName evidence="1">P-II family nitrogen regulator</fullName>
    </submittedName>
</protein>
<dbReference type="GO" id="GO:0006808">
    <property type="term" value="P:regulation of nitrogen utilization"/>
    <property type="evidence" value="ECO:0007669"/>
    <property type="project" value="InterPro"/>
</dbReference>
<sequence length="122" mass="13550">MIKIEAIVREEKMEDVKEALQKIQVRGLTVSQVMGCGTQMGYTEQVRGSKIHINMLPKIKFEIIVSTEEWERKTIDAICAAAHTGNVGDGKIFSYEIREAVRIRTGESGTDAIQPGEDPADD</sequence>
<organism evidence="1 2">
    <name type="scientific">Caproicibacterium argilliputei</name>
    <dbReference type="NCBI Taxonomy" id="3030016"/>
    <lineage>
        <taxon>Bacteria</taxon>
        <taxon>Bacillati</taxon>
        <taxon>Bacillota</taxon>
        <taxon>Clostridia</taxon>
        <taxon>Eubacteriales</taxon>
        <taxon>Oscillospiraceae</taxon>
        <taxon>Caproicibacterium</taxon>
    </lineage>
</organism>
<dbReference type="Pfam" id="PF00543">
    <property type="entry name" value="P-II"/>
    <property type="match status" value="1"/>
</dbReference>
<evidence type="ECO:0000313" key="1">
    <source>
        <dbReference type="EMBL" id="WOC31385.1"/>
    </source>
</evidence>
<reference evidence="2" key="3">
    <citation type="submission" date="2024-06" db="EMBL/GenBank/DDBJ databases">
        <authorList>
            <person name="Zeng C."/>
        </authorList>
    </citation>
    <scope>NUCLEOTIDE SEQUENCE [LARGE SCALE GENOMIC DNA]</scope>
    <source>
        <strain evidence="2">ZCY20-5</strain>
    </source>
</reference>
<accession>A0AA97D6B9</accession>
<evidence type="ECO:0000313" key="2">
    <source>
        <dbReference type="Proteomes" id="UP001300604"/>
    </source>
</evidence>
<dbReference type="InterPro" id="IPR015867">
    <property type="entry name" value="N-reg_PII/ATP_PRibTrfase_C"/>
</dbReference>
<dbReference type="PROSITE" id="PS51343">
    <property type="entry name" value="PII_GLNB_DOM"/>
    <property type="match status" value="1"/>
</dbReference>
<dbReference type="EMBL" id="CP135996">
    <property type="protein sequence ID" value="WOC31385.1"/>
    <property type="molecule type" value="Genomic_DNA"/>
</dbReference>
<dbReference type="KEGG" id="carl:PXC00_09155"/>
<gene>
    <name evidence="1" type="ORF">PXC00_09155</name>
</gene>
<dbReference type="InterPro" id="IPR011322">
    <property type="entry name" value="N-reg_PII-like_a/b"/>
</dbReference>
<dbReference type="PRINTS" id="PR00340">
    <property type="entry name" value="PIIGLNB"/>
</dbReference>
<proteinExistence type="predicted"/>
<dbReference type="GO" id="GO:0005524">
    <property type="term" value="F:ATP binding"/>
    <property type="evidence" value="ECO:0007669"/>
    <property type="project" value="TreeGrafter"/>
</dbReference>
<dbReference type="InterPro" id="IPR002187">
    <property type="entry name" value="N-reg_PII"/>
</dbReference>
<dbReference type="SUPFAM" id="SSF54913">
    <property type="entry name" value="GlnB-like"/>
    <property type="match status" value="1"/>
</dbReference>
<dbReference type="AlphaFoldDB" id="A0AA97D6B9"/>
<dbReference type="SMART" id="SM00938">
    <property type="entry name" value="P-II"/>
    <property type="match status" value="1"/>
</dbReference>
<name>A0AA97D6B9_9FIRM</name>
<dbReference type="GO" id="GO:0005829">
    <property type="term" value="C:cytosol"/>
    <property type="evidence" value="ECO:0007669"/>
    <property type="project" value="TreeGrafter"/>
</dbReference>
<dbReference type="PANTHER" id="PTHR30115">
    <property type="entry name" value="NITROGEN REGULATORY PROTEIN P-II"/>
    <property type="match status" value="1"/>
</dbReference>
<dbReference type="Proteomes" id="UP001300604">
    <property type="component" value="Chromosome"/>
</dbReference>
<keyword evidence="2" id="KW-1185">Reference proteome</keyword>
<dbReference type="RefSeq" id="WP_275845205.1">
    <property type="nucleotide sequence ID" value="NZ_CP135996.1"/>
</dbReference>
<reference evidence="1 2" key="1">
    <citation type="submission" date="2024-06" db="EMBL/GenBank/DDBJ databases">
        <title>Caproicibacterium argilliputei sp. nov, a novel caproic acid producing anaerobic bacterium isolated from pit mud.</title>
        <authorList>
            <person name="Xia S."/>
        </authorList>
    </citation>
    <scope>NUCLEOTIDE SEQUENCE [LARGE SCALE GENOMIC DNA]</scope>
    <source>
        <strain evidence="1 2">ZCY20-5</strain>
    </source>
</reference>
<dbReference type="PANTHER" id="PTHR30115:SF11">
    <property type="entry name" value="NITROGEN REGULATORY PROTEIN P-II HOMOLOG"/>
    <property type="match status" value="1"/>
</dbReference>
<dbReference type="Gene3D" id="3.30.70.120">
    <property type="match status" value="1"/>
</dbReference>
<dbReference type="GO" id="GO:0030234">
    <property type="term" value="F:enzyme regulator activity"/>
    <property type="evidence" value="ECO:0007669"/>
    <property type="project" value="InterPro"/>
</dbReference>
<reference evidence="2" key="2">
    <citation type="submission" date="2024-06" db="EMBL/GenBank/DDBJ databases">
        <title>Caproicibacterium argilliputei sp. nov, a novel caproic acid producing anaerobic bacterium isolated from pit mud.</title>
        <authorList>
            <person name="Zeng C."/>
        </authorList>
    </citation>
    <scope>NUCLEOTIDE SEQUENCE [LARGE SCALE GENOMIC DNA]</scope>
    <source>
        <strain evidence="2">ZCY20-5</strain>
    </source>
</reference>